<evidence type="ECO:0000259" key="1">
    <source>
        <dbReference type="Pfam" id="PF09537"/>
    </source>
</evidence>
<keyword evidence="3" id="KW-1185">Reference proteome</keyword>
<dbReference type="InterPro" id="IPR019052">
    <property type="entry name" value="DUF2383"/>
</dbReference>
<accession>A0ABV9SWM3</accession>
<dbReference type="NCBIfam" id="TIGR02284">
    <property type="entry name" value="PA2169 family four-helix-bundle protein"/>
    <property type="match status" value="1"/>
</dbReference>
<feature type="domain" description="DUF2383" evidence="1">
    <location>
        <begin position="7"/>
        <end position="115"/>
    </location>
</feature>
<dbReference type="InterPro" id="IPR009078">
    <property type="entry name" value="Ferritin-like_SF"/>
</dbReference>
<name>A0ABV9SWM3_9BACT</name>
<evidence type="ECO:0000313" key="3">
    <source>
        <dbReference type="Proteomes" id="UP001595818"/>
    </source>
</evidence>
<dbReference type="SUPFAM" id="SSF47240">
    <property type="entry name" value="Ferritin-like"/>
    <property type="match status" value="1"/>
</dbReference>
<protein>
    <submittedName>
        <fullName evidence="2">PA2169 family four-helix-bundle protein</fullName>
    </submittedName>
</protein>
<dbReference type="Pfam" id="PF09537">
    <property type="entry name" value="DUF2383"/>
    <property type="match status" value="1"/>
</dbReference>
<organism evidence="2 3">
    <name type="scientific">Negadavirga shengliensis</name>
    <dbReference type="NCBI Taxonomy" id="1389218"/>
    <lineage>
        <taxon>Bacteria</taxon>
        <taxon>Pseudomonadati</taxon>
        <taxon>Bacteroidota</taxon>
        <taxon>Cytophagia</taxon>
        <taxon>Cytophagales</taxon>
        <taxon>Cyclobacteriaceae</taxon>
        <taxon>Negadavirga</taxon>
    </lineage>
</organism>
<dbReference type="EMBL" id="JBHSJJ010000001">
    <property type="protein sequence ID" value="MFC4870647.1"/>
    <property type="molecule type" value="Genomic_DNA"/>
</dbReference>
<dbReference type="InterPro" id="IPR012347">
    <property type="entry name" value="Ferritin-like"/>
</dbReference>
<proteinExistence type="predicted"/>
<comment type="caution">
    <text evidence="2">The sequence shown here is derived from an EMBL/GenBank/DDBJ whole genome shotgun (WGS) entry which is preliminary data.</text>
</comment>
<sequence length="149" mass="17344">MAQNKKLINYLNDMLAHNVDTVRGYQDAARNVVNETLKNFFISQAKKRLSLSEELKAEITAQGGKPVEEASFFNVFQRSWTNFRTSLNHDNEKEVCKFCLSAEEKSIREYDVILRNQNLVSERFYKAVENQKQITLEAKEALQAMKEQF</sequence>
<dbReference type="InterPro" id="IPR011971">
    <property type="entry name" value="CHP02284"/>
</dbReference>
<dbReference type="RefSeq" id="WP_377061360.1">
    <property type="nucleotide sequence ID" value="NZ_JBHSJJ010000001.1"/>
</dbReference>
<dbReference type="Gene3D" id="1.20.1260.10">
    <property type="match status" value="1"/>
</dbReference>
<reference evidence="3" key="1">
    <citation type="journal article" date="2019" name="Int. J. Syst. Evol. Microbiol.">
        <title>The Global Catalogue of Microorganisms (GCM) 10K type strain sequencing project: providing services to taxonomists for standard genome sequencing and annotation.</title>
        <authorList>
            <consortium name="The Broad Institute Genomics Platform"/>
            <consortium name="The Broad Institute Genome Sequencing Center for Infectious Disease"/>
            <person name="Wu L."/>
            <person name="Ma J."/>
        </authorList>
    </citation>
    <scope>NUCLEOTIDE SEQUENCE [LARGE SCALE GENOMIC DNA]</scope>
    <source>
        <strain evidence="3">CGMCC 4.7466</strain>
    </source>
</reference>
<evidence type="ECO:0000313" key="2">
    <source>
        <dbReference type="EMBL" id="MFC4870647.1"/>
    </source>
</evidence>
<dbReference type="Proteomes" id="UP001595818">
    <property type="component" value="Unassembled WGS sequence"/>
</dbReference>
<gene>
    <name evidence="2" type="ORF">ACFPFU_03040</name>
</gene>